<gene>
    <name evidence="1" type="ORF">Ciccas_010944</name>
</gene>
<dbReference type="Proteomes" id="UP001626550">
    <property type="component" value="Unassembled WGS sequence"/>
</dbReference>
<evidence type="ECO:0000313" key="1">
    <source>
        <dbReference type="EMBL" id="KAL3310494.1"/>
    </source>
</evidence>
<proteinExistence type="predicted"/>
<name>A0ABD2PTA9_9PLAT</name>
<evidence type="ECO:0008006" key="3">
    <source>
        <dbReference type="Google" id="ProtNLM"/>
    </source>
</evidence>
<sequence length="162" mass="18344">MRQTNNWKALHKQTPGNFHVAPTNATIGDVGRKAFTGAYCFLPAKTQDIYRTLFSILFREIRARQLNNNVIRLSIDFEVGAKNGFSSTTQVFNQPVDVHYCYFHLAQNLWKKTQPLLKFNHNNQVLNFIALIKGLAFIPLPNLNEAVAAVNARCAPPCQGLW</sequence>
<evidence type="ECO:0000313" key="2">
    <source>
        <dbReference type="Proteomes" id="UP001626550"/>
    </source>
</evidence>
<reference evidence="1 2" key="1">
    <citation type="submission" date="2024-11" db="EMBL/GenBank/DDBJ databases">
        <title>Adaptive evolution of stress response genes in parasites aligns with host niche diversity.</title>
        <authorList>
            <person name="Hahn C."/>
            <person name="Resl P."/>
        </authorList>
    </citation>
    <scope>NUCLEOTIDE SEQUENCE [LARGE SCALE GENOMIC DNA]</scope>
    <source>
        <strain evidence="1">EGGRZ-B1_66</strain>
        <tissue evidence="1">Body</tissue>
    </source>
</reference>
<protein>
    <recommendedName>
        <fullName evidence="3">MULE transposase domain-containing protein</fullName>
    </recommendedName>
</protein>
<accession>A0ABD2PTA9</accession>
<dbReference type="AlphaFoldDB" id="A0ABD2PTA9"/>
<comment type="caution">
    <text evidence="1">The sequence shown here is derived from an EMBL/GenBank/DDBJ whole genome shotgun (WGS) entry which is preliminary data.</text>
</comment>
<dbReference type="EMBL" id="JBJKFK010002908">
    <property type="protein sequence ID" value="KAL3310494.1"/>
    <property type="molecule type" value="Genomic_DNA"/>
</dbReference>
<organism evidence="1 2">
    <name type="scientific">Cichlidogyrus casuarinus</name>
    <dbReference type="NCBI Taxonomy" id="1844966"/>
    <lineage>
        <taxon>Eukaryota</taxon>
        <taxon>Metazoa</taxon>
        <taxon>Spiralia</taxon>
        <taxon>Lophotrochozoa</taxon>
        <taxon>Platyhelminthes</taxon>
        <taxon>Monogenea</taxon>
        <taxon>Monopisthocotylea</taxon>
        <taxon>Dactylogyridea</taxon>
        <taxon>Ancyrocephalidae</taxon>
        <taxon>Cichlidogyrus</taxon>
    </lineage>
</organism>
<keyword evidence="2" id="KW-1185">Reference proteome</keyword>